<evidence type="ECO:0000313" key="10">
    <source>
        <dbReference type="Proteomes" id="UP000298517"/>
    </source>
</evidence>
<dbReference type="InterPro" id="IPR007227">
    <property type="entry name" value="Cell_shape_determining_MreD"/>
</dbReference>
<name>A0A4Y8AUK7_9FLAO</name>
<evidence type="ECO:0000256" key="6">
    <source>
        <dbReference type="ARBA" id="ARBA00022989"/>
    </source>
</evidence>
<comment type="similarity">
    <text evidence="2">Belongs to the MreD family.</text>
</comment>
<feature type="transmembrane region" description="Helical" evidence="8">
    <location>
        <begin position="12"/>
        <end position="44"/>
    </location>
</feature>
<evidence type="ECO:0000256" key="5">
    <source>
        <dbReference type="ARBA" id="ARBA00022960"/>
    </source>
</evidence>
<feature type="transmembrane region" description="Helical" evidence="8">
    <location>
        <begin position="114"/>
        <end position="136"/>
    </location>
</feature>
<comment type="subcellular location">
    <subcellularLocation>
        <location evidence="1">Cell membrane</location>
        <topology evidence="1">Multi-pass membrane protein</topology>
    </subcellularLocation>
</comment>
<protein>
    <submittedName>
        <fullName evidence="9">Rod shape-determining protein MreD</fullName>
    </submittedName>
</protein>
<keyword evidence="7 8" id="KW-0472">Membrane</keyword>
<dbReference type="NCBIfam" id="TIGR03426">
    <property type="entry name" value="shape_MreD"/>
    <property type="match status" value="1"/>
</dbReference>
<organism evidence="9 10">
    <name type="scientific">Gramella jeungdoensis</name>
    <dbReference type="NCBI Taxonomy" id="708091"/>
    <lineage>
        <taxon>Bacteria</taxon>
        <taxon>Pseudomonadati</taxon>
        <taxon>Bacteroidota</taxon>
        <taxon>Flavobacteriia</taxon>
        <taxon>Flavobacteriales</taxon>
        <taxon>Flavobacteriaceae</taxon>
        <taxon>Christiangramia</taxon>
    </lineage>
</organism>
<reference evidence="9 10" key="1">
    <citation type="journal article" date="2011" name="J. Microbiol.">
        <title>Gramella jeungdoensis sp. nov., isolated from a solar saltern in Korea.</title>
        <authorList>
            <person name="Joung Y."/>
            <person name="Kim H."/>
            <person name="Jang T."/>
            <person name="Ahn T.S."/>
            <person name="Joh K."/>
        </authorList>
    </citation>
    <scope>NUCLEOTIDE SEQUENCE [LARGE SCALE GENOMIC DNA]</scope>
    <source>
        <strain evidence="9 10">KCTC 23123</strain>
    </source>
</reference>
<comment type="caution">
    <text evidence="9">The sequence shown here is derived from an EMBL/GenBank/DDBJ whole genome shotgun (WGS) entry which is preliminary data.</text>
</comment>
<dbReference type="AlphaFoldDB" id="A0A4Y8AUK7"/>
<feature type="transmembrane region" description="Helical" evidence="8">
    <location>
        <begin position="73"/>
        <end position="93"/>
    </location>
</feature>
<accession>A0A4Y8AUK7</accession>
<keyword evidence="4 8" id="KW-0812">Transmembrane</keyword>
<evidence type="ECO:0000256" key="2">
    <source>
        <dbReference type="ARBA" id="ARBA00007776"/>
    </source>
</evidence>
<feature type="transmembrane region" description="Helical" evidence="8">
    <location>
        <begin position="142"/>
        <end position="164"/>
    </location>
</feature>
<keyword evidence="3" id="KW-1003">Cell membrane</keyword>
<keyword evidence="10" id="KW-1185">Reference proteome</keyword>
<evidence type="ECO:0000313" key="9">
    <source>
        <dbReference type="EMBL" id="TEW75163.1"/>
    </source>
</evidence>
<evidence type="ECO:0000256" key="7">
    <source>
        <dbReference type="ARBA" id="ARBA00023136"/>
    </source>
</evidence>
<feature type="transmembrane region" description="Helical" evidence="8">
    <location>
        <begin position="51"/>
        <end position="67"/>
    </location>
</feature>
<proteinExistence type="inferred from homology"/>
<sequence length="168" mass="19109">MNNLILNNSVRFLALVLLQVLVLNHLNLFGYLNPIVYIVWVVLFPIRKNKSIFLILSFLLGLSIDFFSDSGGINAAATLFIAFIRLPVLKIVLKKTDFDYLLFNLRAISFGKAFLFITILTFIHHFIIFSLTYFSLDSFSTIISNTILTSIITIIISILGIILFTKKK</sequence>
<dbReference type="GO" id="GO:0005886">
    <property type="term" value="C:plasma membrane"/>
    <property type="evidence" value="ECO:0007669"/>
    <property type="project" value="UniProtKB-SubCell"/>
</dbReference>
<dbReference type="GO" id="GO:0008360">
    <property type="term" value="P:regulation of cell shape"/>
    <property type="evidence" value="ECO:0007669"/>
    <property type="project" value="UniProtKB-KW"/>
</dbReference>
<evidence type="ECO:0000256" key="8">
    <source>
        <dbReference type="SAM" id="Phobius"/>
    </source>
</evidence>
<evidence type="ECO:0000256" key="3">
    <source>
        <dbReference type="ARBA" id="ARBA00022475"/>
    </source>
</evidence>
<dbReference type="EMBL" id="SNQI01000002">
    <property type="protein sequence ID" value="TEW75163.1"/>
    <property type="molecule type" value="Genomic_DNA"/>
</dbReference>
<dbReference type="OrthoDB" id="1132160at2"/>
<evidence type="ECO:0000256" key="1">
    <source>
        <dbReference type="ARBA" id="ARBA00004651"/>
    </source>
</evidence>
<evidence type="ECO:0000256" key="4">
    <source>
        <dbReference type="ARBA" id="ARBA00022692"/>
    </source>
</evidence>
<dbReference type="RefSeq" id="WP_134247532.1">
    <property type="nucleotide sequence ID" value="NZ_SNQI01000002.1"/>
</dbReference>
<gene>
    <name evidence="9" type="primary">mreD</name>
    <name evidence="9" type="ORF">E2488_06480</name>
</gene>
<keyword evidence="6 8" id="KW-1133">Transmembrane helix</keyword>
<keyword evidence="5" id="KW-0133">Cell shape</keyword>
<dbReference type="Proteomes" id="UP000298517">
    <property type="component" value="Unassembled WGS sequence"/>
</dbReference>